<keyword evidence="5 6" id="KW-0238">DNA-binding</keyword>
<evidence type="ECO:0000256" key="3">
    <source>
        <dbReference type="ARBA" id="ARBA00022840"/>
    </source>
</evidence>
<dbReference type="NCBIfam" id="TIGR02168">
    <property type="entry name" value="SMC_prok_B"/>
    <property type="match status" value="1"/>
</dbReference>
<dbReference type="RefSeq" id="WP_380863351.1">
    <property type="nucleotide sequence ID" value="NZ_JBHRXV010000011.1"/>
</dbReference>
<feature type="region of interest" description="Disordered" evidence="7">
    <location>
        <begin position="668"/>
        <end position="691"/>
    </location>
</feature>
<evidence type="ECO:0000256" key="1">
    <source>
        <dbReference type="ARBA" id="ARBA00022490"/>
    </source>
</evidence>
<feature type="coiled-coil region" evidence="6">
    <location>
        <begin position="854"/>
        <end position="881"/>
    </location>
</feature>
<comment type="domain">
    <text evidence="6">Contains large globular domains required for ATP hydrolysis at each terminus and a third globular domain forming a flexible hinge near the middle of the molecule. These domains are separated by coiled-coil structures.</text>
</comment>
<accession>A0ABV7XE13</accession>
<evidence type="ECO:0000313" key="10">
    <source>
        <dbReference type="Proteomes" id="UP001595615"/>
    </source>
</evidence>
<keyword evidence="10" id="KW-1185">Reference proteome</keyword>
<dbReference type="EMBL" id="JBHRXV010000011">
    <property type="protein sequence ID" value="MFC3714171.1"/>
    <property type="molecule type" value="Genomic_DNA"/>
</dbReference>
<dbReference type="InterPro" id="IPR011890">
    <property type="entry name" value="SMC_prok"/>
</dbReference>
<protein>
    <recommendedName>
        <fullName evidence="6">Chromosome partition protein Smc</fullName>
    </recommendedName>
</protein>
<feature type="coiled-coil region" evidence="6">
    <location>
        <begin position="282"/>
        <end position="320"/>
    </location>
</feature>
<keyword evidence="2 6" id="KW-0547">Nucleotide-binding</keyword>
<feature type="coiled-coil region" evidence="6">
    <location>
        <begin position="170"/>
        <end position="218"/>
    </location>
</feature>
<comment type="subcellular location">
    <subcellularLocation>
        <location evidence="6">Cytoplasm</location>
    </subcellularLocation>
</comment>
<dbReference type="SUPFAM" id="SSF75553">
    <property type="entry name" value="Smc hinge domain"/>
    <property type="match status" value="1"/>
</dbReference>
<proteinExistence type="inferred from homology"/>
<organism evidence="9 10">
    <name type="scientific">Sphingoaurantiacus capsulatus</name>
    <dbReference type="NCBI Taxonomy" id="1771310"/>
    <lineage>
        <taxon>Bacteria</taxon>
        <taxon>Pseudomonadati</taxon>
        <taxon>Pseudomonadota</taxon>
        <taxon>Alphaproteobacteria</taxon>
        <taxon>Sphingomonadales</taxon>
        <taxon>Sphingosinicellaceae</taxon>
        <taxon>Sphingoaurantiacus</taxon>
    </lineage>
</organism>
<dbReference type="Proteomes" id="UP001595615">
    <property type="component" value="Unassembled WGS sequence"/>
</dbReference>
<evidence type="ECO:0000256" key="5">
    <source>
        <dbReference type="ARBA" id="ARBA00023125"/>
    </source>
</evidence>
<dbReference type="InterPro" id="IPR003395">
    <property type="entry name" value="RecF/RecN/SMC_N"/>
</dbReference>
<dbReference type="InterPro" id="IPR024704">
    <property type="entry name" value="SMC"/>
</dbReference>
<feature type="domain" description="RecF/RecN/SMC N-terminal" evidence="8">
    <location>
        <begin position="4"/>
        <end position="1135"/>
    </location>
</feature>
<feature type="coiled-coil region" evidence="6">
    <location>
        <begin position="949"/>
        <end position="990"/>
    </location>
</feature>
<feature type="binding site" evidence="6">
    <location>
        <begin position="32"/>
        <end position="39"/>
    </location>
    <ligand>
        <name>ATP</name>
        <dbReference type="ChEBI" id="CHEBI:30616"/>
    </ligand>
</feature>
<dbReference type="SUPFAM" id="SSF52540">
    <property type="entry name" value="P-loop containing nucleoside triphosphate hydrolases"/>
    <property type="match status" value="1"/>
</dbReference>
<sequence length="1152" mass="123064">MRFKRLRLAGFKSFVDPTELRIEDGLTGVVGPNGCGKSNLLEAIRWVMGESSPKSLRGGGMEDVIFAGTQSRPSRDFADVTLQLDNDDRTAPAQFNDGDQIEVTRRIERGLGSAYRINGKDVRQKDVQLLFADAATGAHSPALVSQGRIGAIIAAKPQERRAMLEEAAGIAGLHVRRKDAEQRLRAAEANLSRLDDVLQTMEAQANALRRQAKQAERYRLLSDRIRRIEGQTLFARWREAAQAAEDAKRASTVIEGKVTEATRDAARLSAAQAEAAAGLPGLRQAEAEAAAGLQALNQARQSLIAKLQQVERRQQELAASRNATARDLDREAGLAEDAGAALERLAAEAAALDTRIGEAREGLEIAAQRVAAAETAATQDERELNAHIEAQAEAQALHRAAESALAAAAARLRRAHDEVARLERERDALRADDGEEGAREEAEADFAEAEATIGSATARIEAADAARIEAETARDDATRLLAEARAAAAALSTERDALARMLATPASGGGKSALDSIRVNSGYEAALAAALGDDLSAGIGAATTGRTWAGAEAGKGDPALPASVTPLAAQVDAPPELARRLAQVGVADTDAAPALVSKLAVGQRLVSRDGRLWRWDGFVAHGGQSAAAAERLVQRNRLAEIEAQLPPAQARVGESQNKLDDARARFDAAQADERAGREARTQAERRREAARSRLAQLAAALERRNSRLESLEHGLARASEELAAAEAGVAEGEANRDKLPDVTALGAVTAEARRAVDTSRATLASARADHAGLSRGLEGDVARLGSVGSERAGWERRLAGSATQRAELDARQGAIAEELAGLAERPAQIAERQARLADDIHAAEAGRRAAADALAAAETGLRGVEAELRTASERQAQAREERARLATLAEQHELRRIEVARLAGERFQCPPPLLPGQLGFDEEDVPAAEALTVEMERLTLDRERIGPVNLRAETELAELDETRTSSESERAELETAIARLRGSIGSLNREGRVRLLAAFEAVNTHFRELFTTLFNGGAAHLELIESDDPLEAGLEIMAQPPGKKLQSLTLLSGGEQALTAVALIFGVFLTNPAPICVLDEVDAPLDDANVERFCDLLDRMTELTDTRFLIVTHNAVTMSRMHRLFGVTMAERGVSQLVSVDLERAGMLLAAE</sequence>
<evidence type="ECO:0000256" key="7">
    <source>
        <dbReference type="SAM" id="MobiDB-lite"/>
    </source>
</evidence>
<dbReference type="PANTHER" id="PTHR43977">
    <property type="entry name" value="STRUCTURAL MAINTENANCE OF CHROMOSOMES PROTEIN 3"/>
    <property type="match status" value="1"/>
</dbReference>
<comment type="caution">
    <text evidence="9">The sequence shown here is derived from an EMBL/GenBank/DDBJ whole genome shotgun (WGS) entry which is preliminary data.</text>
</comment>
<comment type="function">
    <text evidence="6">Required for chromosome condensation and partitioning.</text>
</comment>
<dbReference type="HAMAP" id="MF_01894">
    <property type="entry name" value="Smc_prok"/>
    <property type="match status" value="1"/>
</dbReference>
<comment type="similarity">
    <text evidence="6">Belongs to the SMC family.</text>
</comment>
<evidence type="ECO:0000256" key="2">
    <source>
        <dbReference type="ARBA" id="ARBA00022741"/>
    </source>
</evidence>
<evidence type="ECO:0000256" key="6">
    <source>
        <dbReference type="HAMAP-Rule" id="MF_01894"/>
    </source>
</evidence>
<evidence type="ECO:0000259" key="8">
    <source>
        <dbReference type="Pfam" id="PF02463"/>
    </source>
</evidence>
<keyword evidence="1 6" id="KW-0963">Cytoplasm</keyword>
<name>A0ABV7XE13_9SPHN</name>
<keyword evidence="4 6" id="KW-0175">Coiled coil</keyword>
<dbReference type="InterPro" id="IPR036277">
    <property type="entry name" value="SMC_hinge_sf"/>
</dbReference>
<dbReference type="CDD" id="cd03278">
    <property type="entry name" value="ABC_SMC_barmotin"/>
    <property type="match status" value="1"/>
</dbReference>
<evidence type="ECO:0000313" key="9">
    <source>
        <dbReference type="EMBL" id="MFC3714171.1"/>
    </source>
</evidence>
<dbReference type="InterPro" id="IPR027417">
    <property type="entry name" value="P-loop_NTPase"/>
</dbReference>
<dbReference type="Pfam" id="PF02463">
    <property type="entry name" value="SMC_N"/>
    <property type="match status" value="1"/>
</dbReference>
<reference evidence="10" key="1">
    <citation type="journal article" date="2019" name="Int. J. Syst. Evol. Microbiol.">
        <title>The Global Catalogue of Microorganisms (GCM) 10K type strain sequencing project: providing services to taxonomists for standard genome sequencing and annotation.</title>
        <authorList>
            <consortium name="The Broad Institute Genomics Platform"/>
            <consortium name="The Broad Institute Genome Sequencing Center for Infectious Disease"/>
            <person name="Wu L."/>
            <person name="Ma J."/>
        </authorList>
    </citation>
    <scope>NUCLEOTIDE SEQUENCE [LARGE SCALE GENOMIC DNA]</scope>
    <source>
        <strain evidence="10">KCTC 42644</strain>
    </source>
</reference>
<feature type="coiled-coil region" evidence="6">
    <location>
        <begin position="405"/>
        <end position="501"/>
    </location>
</feature>
<dbReference type="Gene3D" id="3.40.50.300">
    <property type="entry name" value="P-loop containing nucleotide triphosphate hydrolases"/>
    <property type="match status" value="2"/>
</dbReference>
<dbReference type="PIRSF" id="PIRSF005719">
    <property type="entry name" value="SMC"/>
    <property type="match status" value="1"/>
</dbReference>
<gene>
    <name evidence="6 9" type="primary">smc</name>
    <name evidence="9" type="ORF">ACFOMD_16490</name>
</gene>
<keyword evidence="3 6" id="KW-0067">ATP-binding</keyword>
<evidence type="ECO:0000256" key="4">
    <source>
        <dbReference type="ARBA" id="ARBA00023054"/>
    </source>
</evidence>
<comment type="subunit">
    <text evidence="6">Homodimer.</text>
</comment>